<dbReference type="InterPro" id="IPR036021">
    <property type="entry name" value="Tungsten_al_ferr_oxy-like_C"/>
</dbReference>
<evidence type="ECO:0000313" key="11">
    <source>
        <dbReference type="Proteomes" id="UP000037747"/>
    </source>
</evidence>
<dbReference type="InterPro" id="IPR013984">
    <property type="entry name" value="Ald_Fedxn_OxRdtase_dom2"/>
</dbReference>
<keyword evidence="7" id="KW-0411">Iron-sulfur</keyword>
<evidence type="ECO:0000256" key="3">
    <source>
        <dbReference type="ARBA" id="ARBA00022485"/>
    </source>
</evidence>
<dbReference type="GO" id="GO:0016625">
    <property type="term" value="F:oxidoreductase activity, acting on the aldehyde or oxo group of donors, iron-sulfur protein as acceptor"/>
    <property type="evidence" value="ECO:0007669"/>
    <property type="project" value="InterPro"/>
</dbReference>
<dbReference type="PANTHER" id="PTHR30038:SF7">
    <property type="entry name" value="TUNGSTEN-CONTAINING GLYCERALDEHYDE-3-PHOSPHATE:FERREDOXIN OXIDOREDUCTASE"/>
    <property type="match status" value="1"/>
</dbReference>
<evidence type="ECO:0000256" key="5">
    <source>
        <dbReference type="ARBA" id="ARBA00023002"/>
    </source>
</evidence>
<evidence type="ECO:0000256" key="2">
    <source>
        <dbReference type="ARBA" id="ARBA00011032"/>
    </source>
</evidence>
<dbReference type="InterPro" id="IPR001203">
    <property type="entry name" value="OxRdtase_Ald_Fedxn_C"/>
</dbReference>
<keyword evidence="5" id="KW-0560">Oxidoreductase</keyword>
<protein>
    <submittedName>
        <fullName evidence="10">Aldehyde:ferredoxin oxidoreductase</fullName>
    </submittedName>
</protein>
<evidence type="ECO:0000256" key="7">
    <source>
        <dbReference type="ARBA" id="ARBA00023014"/>
    </source>
</evidence>
<dbReference type="Gene3D" id="1.10.599.10">
    <property type="entry name" value="Aldehyde Ferredoxin Oxidoreductase Protein, subunit A, domain 3"/>
    <property type="match status" value="1"/>
</dbReference>
<reference evidence="10 11" key="1">
    <citation type="submission" date="2015-08" db="EMBL/GenBank/DDBJ databases">
        <title>Genomes of Isolates from Cabo Rojo, PR.</title>
        <authorList>
            <person name="Sanchez-Nieves R.L."/>
            <person name="Montalvo-Rodriguez R."/>
        </authorList>
    </citation>
    <scope>NUCLEOTIDE SEQUENCE [LARGE SCALE GENOMIC DNA]</scope>
    <source>
        <strain evidence="10 11">5</strain>
    </source>
</reference>
<dbReference type="SUPFAM" id="SSF56228">
    <property type="entry name" value="Aldehyde ferredoxin oxidoreductase, N-terminal domain"/>
    <property type="match status" value="1"/>
</dbReference>
<dbReference type="PATRIC" id="fig|1705389.3.peg.1033"/>
<evidence type="ECO:0000313" key="10">
    <source>
        <dbReference type="EMBL" id="KOX98003.1"/>
    </source>
</evidence>
<dbReference type="AlphaFoldDB" id="A0A0N0UB24"/>
<sequence length="573" mass="61086">MRHAQGPLLTIDLTERTASTTRIDDRLASFVGGRGLNTSLAYDRIPFDADPLGPENRLYLSTGPMQYSTTSYTGRMAATGLSPLTNGLLSSNAGGFLSRNFTGAGYAAVEVVGASDDLLAVHVREIGDDGEPDVTFEEVPDLAQAEVSAVSDRLAETHGLEPEHVACVGPAGENEVRFASIMTSDTRAFGRGGLGAVLGAKGVKALTFEGDAAADIDLDWPDEAAEVHREAATSDSIMKRQGTTSVTELANEVDALPSYYFAETSFEGVEGISGDRVEEKKYKQGTCSQCAFACKLPTRDEATGVETEGPEFETVMAFGSNAGVDDIVDVMAANELCDELGMDTISCGDAVSMYLRSEDEFGNAELVRELVEQIAYREGVGDKLAEGVHRAHEEFGADDWTVKGMAFSGHDGRALNGQGLAFATANRGADHMYGEFYPYEYPLVDPDEAFDPEGLAGKPPKLVAKENRNAVLDSAVVCKFSRGTVTDDRLAALLDADYEDLQTLGARVVELERAFNNARGFDRADDTLPYADAIEGFDAALSEYYALRGWNDDGTVPGHGDGIDPASAAPADD</sequence>
<evidence type="ECO:0000259" key="9">
    <source>
        <dbReference type="SMART" id="SM00790"/>
    </source>
</evidence>
<dbReference type="OrthoDB" id="30771at2157"/>
<dbReference type="InterPro" id="IPR036503">
    <property type="entry name" value="Ald_Fedxn_OxRdtase_N_sf"/>
</dbReference>
<comment type="caution">
    <text evidence="10">The sequence shown here is derived from an EMBL/GenBank/DDBJ whole genome shotgun (WGS) entry which is preliminary data.</text>
</comment>
<dbReference type="SUPFAM" id="SSF48310">
    <property type="entry name" value="Aldehyde ferredoxin oxidoreductase, C-terminal domains"/>
    <property type="match status" value="1"/>
</dbReference>
<dbReference type="PANTHER" id="PTHR30038">
    <property type="entry name" value="ALDEHYDE FERREDOXIN OXIDOREDUCTASE"/>
    <property type="match status" value="1"/>
</dbReference>
<keyword evidence="11" id="KW-1185">Reference proteome</keyword>
<keyword evidence="4" id="KW-0479">Metal-binding</keyword>
<evidence type="ECO:0000256" key="6">
    <source>
        <dbReference type="ARBA" id="ARBA00023004"/>
    </source>
</evidence>
<dbReference type="InterPro" id="IPR051919">
    <property type="entry name" value="W-dependent_AOR"/>
</dbReference>
<dbReference type="Gene3D" id="1.10.569.10">
    <property type="entry name" value="Aldehyde Ferredoxin Oxidoreductase Protein, subunit A, domain 2"/>
    <property type="match status" value="1"/>
</dbReference>
<comment type="cofactor">
    <cofactor evidence="8">
        <name>tungstopterin</name>
        <dbReference type="ChEBI" id="CHEBI:30402"/>
    </cofactor>
</comment>
<dbReference type="EMBL" id="LIST01000001">
    <property type="protein sequence ID" value="KOX98003.1"/>
    <property type="molecule type" value="Genomic_DNA"/>
</dbReference>
<dbReference type="STRING" id="1765655.AMR74_03625"/>
<keyword evidence="3" id="KW-0004">4Fe-4S</keyword>
<evidence type="ECO:0000256" key="1">
    <source>
        <dbReference type="ARBA" id="ARBA00001966"/>
    </source>
</evidence>
<organism evidence="10 11">
    <name type="scientific">Halorubrum tropicale</name>
    <dbReference type="NCBI Taxonomy" id="1765655"/>
    <lineage>
        <taxon>Archaea</taxon>
        <taxon>Methanobacteriati</taxon>
        <taxon>Methanobacteriota</taxon>
        <taxon>Stenosarchaea group</taxon>
        <taxon>Halobacteria</taxon>
        <taxon>Halobacteriales</taxon>
        <taxon>Haloferacaceae</taxon>
        <taxon>Halorubrum</taxon>
    </lineage>
</organism>
<dbReference type="Pfam" id="PF01314">
    <property type="entry name" value="AFOR_C"/>
    <property type="match status" value="1"/>
</dbReference>
<dbReference type="GO" id="GO:0046872">
    <property type="term" value="F:metal ion binding"/>
    <property type="evidence" value="ECO:0007669"/>
    <property type="project" value="UniProtKB-KW"/>
</dbReference>
<evidence type="ECO:0000256" key="4">
    <source>
        <dbReference type="ARBA" id="ARBA00022723"/>
    </source>
</evidence>
<gene>
    <name evidence="10" type="ORF">AMR74_03625</name>
</gene>
<dbReference type="Pfam" id="PF02730">
    <property type="entry name" value="AFOR_N"/>
    <property type="match status" value="1"/>
</dbReference>
<dbReference type="Proteomes" id="UP000037747">
    <property type="component" value="Unassembled WGS sequence"/>
</dbReference>
<dbReference type="InterPro" id="IPR013983">
    <property type="entry name" value="Ald_Fedxn_OxRdtase_N"/>
</dbReference>
<feature type="domain" description="Aldehyde ferredoxin oxidoreductase N-terminal" evidence="9">
    <location>
        <begin position="5"/>
        <end position="212"/>
    </location>
</feature>
<accession>A0A0N0UB24</accession>
<dbReference type="GO" id="GO:0009055">
    <property type="term" value="F:electron transfer activity"/>
    <property type="evidence" value="ECO:0007669"/>
    <property type="project" value="InterPro"/>
</dbReference>
<dbReference type="RefSeq" id="WP_053770685.1">
    <property type="nucleotide sequence ID" value="NZ_LIST01000001.1"/>
</dbReference>
<dbReference type="InterPro" id="IPR013985">
    <property type="entry name" value="Ald_Fedxn_OxRdtase_dom3"/>
</dbReference>
<keyword evidence="6" id="KW-0408">Iron</keyword>
<dbReference type="SMART" id="SM00790">
    <property type="entry name" value="AFOR_N"/>
    <property type="match status" value="1"/>
</dbReference>
<dbReference type="Gene3D" id="3.60.9.10">
    <property type="entry name" value="Aldehyde ferredoxin oxidoreductase, N-terminal domain"/>
    <property type="match status" value="1"/>
</dbReference>
<dbReference type="GO" id="GO:0051539">
    <property type="term" value="F:4 iron, 4 sulfur cluster binding"/>
    <property type="evidence" value="ECO:0007669"/>
    <property type="project" value="UniProtKB-KW"/>
</dbReference>
<name>A0A0N0UB24_9EURY</name>
<proteinExistence type="inferred from homology"/>
<comment type="cofactor">
    <cofactor evidence="1">
        <name>[4Fe-4S] cluster</name>
        <dbReference type="ChEBI" id="CHEBI:49883"/>
    </cofactor>
</comment>
<evidence type="ECO:0000256" key="8">
    <source>
        <dbReference type="ARBA" id="ARBA00049934"/>
    </source>
</evidence>
<comment type="similarity">
    <text evidence="2">Belongs to the AOR/FOR family.</text>
</comment>